<keyword evidence="2" id="KW-1185">Reference proteome</keyword>
<dbReference type="HOGENOM" id="CLU_604206_0_0_1"/>
<reference evidence="1 2" key="1">
    <citation type="journal article" date="2011" name="Proc. Natl. Acad. Sci. U.S.A.">
        <title>Evolutionary erosion of yeast sex chromosomes by mating-type switching accidents.</title>
        <authorList>
            <person name="Gordon J.L."/>
            <person name="Armisen D."/>
            <person name="Proux-Wera E."/>
            <person name="Oheigeartaigh S.S."/>
            <person name="Byrne K.P."/>
            <person name="Wolfe K.H."/>
        </authorList>
    </citation>
    <scope>NUCLEOTIDE SEQUENCE [LARGE SCALE GENOMIC DNA]</scope>
    <source>
        <strain evidence="2">ATCC MYA-139 / BCRC 22969 / CBS 8797 / CCRC 22969 / KCTC 17520 / NBRC 10181 / NCYC 3082</strain>
    </source>
</reference>
<accession>J7S424</accession>
<proteinExistence type="predicted"/>
<organism evidence="1 2">
    <name type="scientific">Huiozyma naganishii (strain ATCC MYA-139 / BCRC 22969 / CBS 8797 / KCTC 17520 / NBRC 10181 / NCYC 3082 / Yp74L-3)</name>
    <name type="common">Yeast</name>
    <name type="synonym">Kazachstania naganishii</name>
    <dbReference type="NCBI Taxonomy" id="1071383"/>
    <lineage>
        <taxon>Eukaryota</taxon>
        <taxon>Fungi</taxon>
        <taxon>Dikarya</taxon>
        <taxon>Ascomycota</taxon>
        <taxon>Saccharomycotina</taxon>
        <taxon>Saccharomycetes</taxon>
        <taxon>Saccharomycetales</taxon>
        <taxon>Saccharomycetaceae</taxon>
        <taxon>Huiozyma</taxon>
    </lineage>
</organism>
<reference evidence="2" key="2">
    <citation type="submission" date="2012-08" db="EMBL/GenBank/DDBJ databases">
        <title>Genome sequence of Kazachstania naganishii.</title>
        <authorList>
            <person name="Gordon J.L."/>
            <person name="Armisen D."/>
            <person name="Proux-Wera E."/>
            <person name="OhEigeartaigh S.S."/>
            <person name="Byrne K.P."/>
            <person name="Wolfe K.H."/>
        </authorList>
    </citation>
    <scope>NUCLEOTIDE SEQUENCE [LARGE SCALE GENOMIC DNA]</scope>
    <source>
        <strain evidence="2">ATCC MYA-139 / BCRC 22969 / CBS 8797 / CCRC 22969 / KCTC 17520 / NBRC 10181 / NCYC 3082</strain>
    </source>
</reference>
<dbReference type="AlphaFoldDB" id="J7S424"/>
<dbReference type="GeneID" id="34523976"/>
<name>J7S424_HUIN7</name>
<protein>
    <submittedName>
        <fullName evidence="1">Uncharacterized protein</fullName>
    </submittedName>
</protein>
<evidence type="ECO:0000313" key="1">
    <source>
        <dbReference type="EMBL" id="CCK68341.1"/>
    </source>
</evidence>
<sequence length="453" mass="51521">MLQCLESNFEKQDKRCSGCVRVNTTKFGPGDYSECIECASNTLQNVCLEQACKKGVLFTDREKAFPANGKILISLKDRDAGLIRRGLLPSERTEFFKAVLKVSKEIEKDGGFVQACGAKTVLDGNGNDLALQPKERCRKKEPITHYEIETQTVTATTTDVETEYKTEFDTETETETDLVWKTKYRTEYETDHIIHFKTTTKYKYDTITVTDTDFKVSTRTRYKHDVDTVTETEFDEYTKTVLVGEVTETEVETETETEFDTVYKKVKKTTTSTATTTKWKLKSNIVTTTTTTTRRRFFPHFVFRTTTITVPGIANFGIMKTDDNGGSHLDKRELSNMTRTTDSPCSILPISVTKVPQSTITPYMQYQGPKENTNAAAKLSNDKPMLYSVLFMVVWSIVVLSRWRNGQTFEELPTNQLLEDDIALTEIECETISKFVPSERKSFAKEIIELGVD</sequence>
<gene>
    <name evidence="1" type="primary">KNAG0A06870</name>
    <name evidence="1" type="ordered locus">KNAG_0A06870</name>
</gene>
<evidence type="ECO:0000313" key="2">
    <source>
        <dbReference type="Proteomes" id="UP000006310"/>
    </source>
</evidence>
<dbReference type="Proteomes" id="UP000006310">
    <property type="component" value="Chromosome 1"/>
</dbReference>
<dbReference type="EMBL" id="HE978314">
    <property type="protein sequence ID" value="CCK68341.1"/>
    <property type="molecule type" value="Genomic_DNA"/>
</dbReference>
<dbReference type="KEGG" id="kng:KNAG_0A06870"/>
<dbReference type="RefSeq" id="XP_022462587.1">
    <property type="nucleotide sequence ID" value="XM_022611150.1"/>
</dbReference>